<evidence type="ECO:0000313" key="2">
    <source>
        <dbReference type="EMBL" id="QJA59641.1"/>
    </source>
</evidence>
<dbReference type="EMBL" id="MT142261">
    <property type="protein sequence ID" value="QJA77055.1"/>
    <property type="molecule type" value="Genomic_DNA"/>
</dbReference>
<gene>
    <name evidence="3" type="ORF">MM415A01372_0007</name>
    <name evidence="2" type="ORF">MM415B01253_0015</name>
</gene>
<evidence type="ECO:0000313" key="3">
    <source>
        <dbReference type="EMBL" id="QJA77055.1"/>
    </source>
</evidence>
<feature type="transmembrane region" description="Helical" evidence="1">
    <location>
        <begin position="7"/>
        <end position="24"/>
    </location>
</feature>
<keyword evidence="1" id="KW-1133">Transmembrane helix</keyword>
<dbReference type="EMBL" id="MT141378">
    <property type="protein sequence ID" value="QJA59641.1"/>
    <property type="molecule type" value="Genomic_DNA"/>
</dbReference>
<reference evidence="3" key="1">
    <citation type="submission" date="2020-03" db="EMBL/GenBank/DDBJ databases">
        <title>The deep terrestrial virosphere.</title>
        <authorList>
            <person name="Holmfeldt K."/>
            <person name="Nilsson E."/>
            <person name="Simone D."/>
            <person name="Lopez-Fernandez M."/>
            <person name="Wu X."/>
            <person name="de Brujin I."/>
            <person name="Lundin D."/>
            <person name="Andersson A."/>
            <person name="Bertilsson S."/>
            <person name="Dopson M."/>
        </authorList>
    </citation>
    <scope>NUCLEOTIDE SEQUENCE</scope>
    <source>
        <strain evidence="3">MM415A01372</strain>
        <strain evidence="2">MM415B01253</strain>
    </source>
</reference>
<accession>A0A6M3K6M7</accession>
<keyword evidence="1" id="KW-0472">Membrane</keyword>
<dbReference type="AlphaFoldDB" id="A0A6M3K6M7"/>
<organism evidence="3">
    <name type="scientific">viral metagenome</name>
    <dbReference type="NCBI Taxonomy" id="1070528"/>
    <lineage>
        <taxon>unclassified sequences</taxon>
        <taxon>metagenomes</taxon>
        <taxon>organismal metagenomes</taxon>
    </lineage>
</organism>
<proteinExistence type="predicted"/>
<name>A0A6M3K6M7_9ZZZZ</name>
<sequence>MWKPQILASIICISVIALAVIFAAPEYIEVIVGGAVTGIGMLGMKLLEK</sequence>
<keyword evidence="1" id="KW-0812">Transmembrane</keyword>
<evidence type="ECO:0000256" key="1">
    <source>
        <dbReference type="SAM" id="Phobius"/>
    </source>
</evidence>
<protein>
    <submittedName>
        <fullName evidence="3">Uncharacterized protein</fullName>
    </submittedName>
</protein>
<feature type="transmembrane region" description="Helical" evidence="1">
    <location>
        <begin position="30"/>
        <end position="47"/>
    </location>
</feature>